<gene>
    <name evidence="2" type="ORF">GGR21_001323</name>
</gene>
<feature type="domain" description="Bacterial repeat" evidence="1">
    <location>
        <begin position="343"/>
        <end position="407"/>
    </location>
</feature>
<sequence>MRFYILGILSILTMLYGCDRDEEHQESGTKGIQQVRFVVNPETYATDTRFEEGDLIGIYAVKQGTDLKATGNFADNKQYRFDGKSLLPFSENDKILYMHADKLEFYAYYPYQENVEDATQLHLNAAEGQADNPSQSDLLWASNITGIMNNAISLNFTHMLALVEVKFNSVSGKKPAFAQLYSKSPSVLLNLKTGNITEKSAEKQLNNMNLYHSSGNFYTYRYIVPHQDIIKGDTLFIFNVEGCKRIFKAVEDLSLKSSVKNQFECALQYRIDTNTEGEGNVFGNGIYNYGEPVKVLGIANSGYKFVGWYENGELVCDQLVFEFTAEKDRSLICKFEFDNIREIIVSSSGGGSTDGGGVYIIDEECTVKATAYPSYYFQGWYEKGSLVSQEKEYSFGVLSNRVLEALFLPYNVFVEVKFYGLGFGVNGSGPIAYGSAKVDAYYIQDGVKKSYSPGNEFSLYISFGYTAAHATTGSDMGYMICSNLQLKVNAFSEDNIFRLFYWDKALVSPHKMSDLNTILNMRLDRSSDQSTRVYTFIDTTVGFYREDPWSGLEENYSLIKLLANQRDSNY</sequence>
<dbReference type="AlphaFoldDB" id="A0A840CHK0"/>
<evidence type="ECO:0000259" key="1">
    <source>
        <dbReference type="Pfam" id="PF18998"/>
    </source>
</evidence>
<dbReference type="InterPro" id="IPR042278">
    <property type="entry name" value="Mfa-like_1_N"/>
</dbReference>
<protein>
    <recommendedName>
        <fullName evidence="1">Bacterial repeat domain-containing protein</fullName>
    </recommendedName>
</protein>
<reference evidence="2 3" key="1">
    <citation type="submission" date="2020-08" db="EMBL/GenBank/DDBJ databases">
        <title>Genomic Encyclopedia of Type Strains, Phase IV (KMG-IV): sequencing the most valuable type-strain genomes for metagenomic binning, comparative biology and taxonomic classification.</title>
        <authorList>
            <person name="Goeker M."/>
        </authorList>
    </citation>
    <scope>NUCLEOTIDE SEQUENCE [LARGE SCALE GENOMIC DNA]</scope>
    <source>
        <strain evidence="2 3">DSM 104969</strain>
    </source>
</reference>
<evidence type="ECO:0000313" key="2">
    <source>
        <dbReference type="EMBL" id="MBB4035430.1"/>
    </source>
</evidence>
<dbReference type="Gene3D" id="2.60.40.2620">
    <property type="entry name" value="Fimbrillin-like"/>
    <property type="match status" value="1"/>
</dbReference>
<dbReference type="Pfam" id="PF13149">
    <property type="entry name" value="Mfa_like_1"/>
    <property type="match status" value="1"/>
</dbReference>
<keyword evidence="3" id="KW-1185">Reference proteome</keyword>
<dbReference type="InterPro" id="IPR025049">
    <property type="entry name" value="Mfa-like_1"/>
</dbReference>
<comment type="caution">
    <text evidence="2">The sequence shown here is derived from an EMBL/GenBank/DDBJ whole genome shotgun (WGS) entry which is preliminary data.</text>
</comment>
<dbReference type="Pfam" id="PF18998">
    <property type="entry name" value="Flg_new_2"/>
    <property type="match status" value="1"/>
</dbReference>
<name>A0A840CHK0_9BACT</name>
<dbReference type="PROSITE" id="PS51257">
    <property type="entry name" value="PROKAR_LIPOPROTEIN"/>
    <property type="match status" value="1"/>
</dbReference>
<evidence type="ECO:0000313" key="3">
    <source>
        <dbReference type="Proteomes" id="UP000555103"/>
    </source>
</evidence>
<accession>A0A840CHK0</accession>
<dbReference type="Proteomes" id="UP000555103">
    <property type="component" value="Unassembled WGS sequence"/>
</dbReference>
<dbReference type="EMBL" id="JACIEP010000004">
    <property type="protein sequence ID" value="MBB4035430.1"/>
    <property type="molecule type" value="Genomic_DNA"/>
</dbReference>
<dbReference type="RefSeq" id="WP_183306371.1">
    <property type="nucleotide sequence ID" value="NZ_JACIEP010000004.1"/>
</dbReference>
<organism evidence="2 3">
    <name type="scientific">Dysgonomonas hofstadii</name>
    <dbReference type="NCBI Taxonomy" id="637886"/>
    <lineage>
        <taxon>Bacteria</taxon>
        <taxon>Pseudomonadati</taxon>
        <taxon>Bacteroidota</taxon>
        <taxon>Bacteroidia</taxon>
        <taxon>Bacteroidales</taxon>
        <taxon>Dysgonomonadaceae</taxon>
        <taxon>Dysgonomonas</taxon>
    </lineage>
</organism>
<proteinExistence type="predicted"/>
<dbReference type="CDD" id="cd13120">
    <property type="entry name" value="BF2867_like_N"/>
    <property type="match status" value="1"/>
</dbReference>
<dbReference type="InterPro" id="IPR044060">
    <property type="entry name" value="Bacterial_rp_domain"/>
</dbReference>